<proteinExistence type="inferred from homology"/>
<reference evidence="7 8" key="1">
    <citation type="submission" date="2010-12" db="EMBL/GenBank/DDBJ databases">
        <authorList>
            <person name="Muzny D."/>
            <person name="Qin X."/>
            <person name="Deng J."/>
            <person name="Jiang H."/>
            <person name="Liu Y."/>
            <person name="Qu J."/>
            <person name="Song X.-Z."/>
            <person name="Zhang L."/>
            <person name="Thornton R."/>
            <person name="Coyle M."/>
            <person name="Francisco L."/>
            <person name="Jackson L."/>
            <person name="Javaid M."/>
            <person name="Korchina V."/>
            <person name="Kovar C."/>
            <person name="Mata R."/>
            <person name="Mathew T."/>
            <person name="Ngo R."/>
            <person name="Nguyen L."/>
            <person name="Nguyen N."/>
            <person name="Okwuonu G."/>
            <person name="Ongeri F."/>
            <person name="Pham C."/>
            <person name="Simmons D."/>
            <person name="Wilczek-Boney K."/>
            <person name="Hale W."/>
            <person name="Jakkamsetti A."/>
            <person name="Pham P."/>
            <person name="Ruth R."/>
            <person name="San Lucas F."/>
            <person name="Warren J."/>
            <person name="Zhang J."/>
            <person name="Zhao Z."/>
            <person name="Zhou C."/>
            <person name="Zhu D."/>
            <person name="Lee S."/>
            <person name="Bess C."/>
            <person name="Blankenburg K."/>
            <person name="Forbes L."/>
            <person name="Fu Q."/>
            <person name="Gubbala S."/>
            <person name="Hirani K."/>
            <person name="Jayaseelan J.C."/>
            <person name="Lara F."/>
            <person name="Munidasa M."/>
            <person name="Palculict T."/>
            <person name="Patil S."/>
            <person name="Pu L.-L."/>
            <person name="Saada N."/>
            <person name="Tang L."/>
            <person name="Weissenberger G."/>
            <person name="Zhu Y."/>
            <person name="Hemphill L."/>
            <person name="Shang Y."/>
            <person name="Youmans B."/>
            <person name="Ayvaz T."/>
            <person name="Ross M."/>
            <person name="Santibanez J."/>
            <person name="Aqrawi P."/>
            <person name="Gross S."/>
            <person name="Joshi V."/>
            <person name="Fowler G."/>
            <person name="Nazareth L."/>
            <person name="Reid J."/>
            <person name="Worley K."/>
            <person name="Petrosino J."/>
            <person name="Highlander S."/>
            <person name="Gibbs R."/>
        </authorList>
    </citation>
    <scope>NUCLEOTIDE SEQUENCE [LARGE SCALE GENOMIC DNA]</scope>
    <source>
        <strain evidence="7 8">ATCC 23263</strain>
    </source>
</reference>
<dbReference type="InterPro" id="IPR007235">
    <property type="entry name" value="Glyco_trans_28_C"/>
</dbReference>
<dbReference type="eggNOG" id="COG0707">
    <property type="taxonomic scope" value="Bacteria"/>
</dbReference>
<feature type="domain" description="Diacylglycerol glucosyltransferase N-terminal" evidence="6">
    <location>
        <begin position="20"/>
        <end position="184"/>
    </location>
</feature>
<comment type="similarity">
    <text evidence="2">Belongs to the glycosyltransferase 28 family.</text>
</comment>
<dbReference type="EMBL" id="AEQN01000014">
    <property type="protein sequence ID" value="EFV02054.1"/>
    <property type="molecule type" value="Genomic_DNA"/>
</dbReference>
<evidence type="ECO:0000256" key="3">
    <source>
        <dbReference type="ARBA" id="ARBA00022676"/>
    </source>
</evidence>
<dbReference type="InterPro" id="IPR050519">
    <property type="entry name" value="Glycosyltransf_28_UgtP"/>
</dbReference>
<evidence type="ECO:0000313" key="7">
    <source>
        <dbReference type="EMBL" id="EFV02054.1"/>
    </source>
</evidence>
<dbReference type="GO" id="GO:0009247">
    <property type="term" value="P:glycolipid biosynthetic process"/>
    <property type="evidence" value="ECO:0007669"/>
    <property type="project" value="InterPro"/>
</dbReference>
<dbReference type="AlphaFoldDB" id="E6MFQ9"/>
<keyword evidence="4" id="KW-0808">Transferase</keyword>
<dbReference type="Pfam" id="PF06925">
    <property type="entry name" value="MGDG_synth"/>
    <property type="match status" value="1"/>
</dbReference>
<dbReference type="OrthoDB" id="9815663at2"/>
<dbReference type="STRING" id="887929.HMP0721_0820"/>
<dbReference type="GO" id="GO:0016020">
    <property type="term" value="C:membrane"/>
    <property type="evidence" value="ECO:0007669"/>
    <property type="project" value="UniProtKB-SubCell"/>
</dbReference>
<keyword evidence="3" id="KW-0328">Glycosyltransferase</keyword>
<name>E6MFQ9_9FIRM</name>
<dbReference type="GO" id="GO:0016758">
    <property type="term" value="F:hexosyltransferase activity"/>
    <property type="evidence" value="ECO:0007669"/>
    <property type="project" value="InterPro"/>
</dbReference>
<dbReference type="PANTHER" id="PTHR43025">
    <property type="entry name" value="MONOGALACTOSYLDIACYLGLYCEROL SYNTHASE"/>
    <property type="match status" value="1"/>
</dbReference>
<comment type="caution">
    <text evidence="7">The sequence shown here is derived from an EMBL/GenBank/DDBJ whole genome shotgun (WGS) entry which is preliminary data.</text>
</comment>
<evidence type="ECO:0000256" key="4">
    <source>
        <dbReference type="ARBA" id="ARBA00022679"/>
    </source>
</evidence>
<dbReference type="PANTHER" id="PTHR43025:SF3">
    <property type="entry name" value="MONOGALACTOSYLDIACYLGLYCEROL SYNTHASE 1, CHLOROPLASTIC"/>
    <property type="match status" value="1"/>
</dbReference>
<feature type="domain" description="Glycosyl transferase family 28 C-terminal" evidence="5">
    <location>
        <begin position="205"/>
        <end position="353"/>
    </location>
</feature>
<gene>
    <name evidence="7" type="ORF">HMP0721_0820</name>
</gene>
<dbReference type="HOGENOM" id="CLU_028367_0_1_9"/>
<evidence type="ECO:0000313" key="8">
    <source>
        <dbReference type="Proteomes" id="UP000004754"/>
    </source>
</evidence>
<organism evidence="7 8">
    <name type="scientific">Pseudoramibacter alactolyticus ATCC 23263</name>
    <dbReference type="NCBI Taxonomy" id="887929"/>
    <lineage>
        <taxon>Bacteria</taxon>
        <taxon>Bacillati</taxon>
        <taxon>Bacillota</taxon>
        <taxon>Clostridia</taxon>
        <taxon>Eubacteriales</taxon>
        <taxon>Eubacteriaceae</taxon>
        <taxon>Pseudoramibacter</taxon>
    </lineage>
</organism>
<evidence type="ECO:0000256" key="1">
    <source>
        <dbReference type="ARBA" id="ARBA00004370"/>
    </source>
</evidence>
<dbReference type="Pfam" id="PF04101">
    <property type="entry name" value="Glyco_tran_28_C"/>
    <property type="match status" value="1"/>
</dbReference>
<sequence>MEAKGGDTVLIFSASTGGGHNLAAQTVQRGLSERGYTVQIIDAFADTSKAFNKLLTKGYKQMVEKVPRLYHLLYNDLDKDTLRRRGIFSLVARFMNPDIMPMMVANKPVLLVSTHPFVTNILGRIKDMGAFDIPIISFVTDYKFHGVYTHPKINAYVVGSPYTKKGMVERGVPAEIIHPYGIPVREAFEKEKAPCEAIDKEVKGTVLLMGGSLGTHHMKKAFKALIKSREKIRIIAVCGNNSSLMDELEHYAQKHTNNKLVQAFGFVDNIPALMDESDVIVSKPGGLTTAEAMVKGIPMIIPYCYPGQEEDNAEYLEASGMGICLEKIDELTDLIDYLIDHKLIIQEMAENMNTEAKTYSPNATLDLCEALIADYKKAALQTNQGDSAE</sequence>
<comment type="subcellular location">
    <subcellularLocation>
        <location evidence="1">Membrane</location>
    </subcellularLocation>
</comment>
<accession>E6MFQ9</accession>
<evidence type="ECO:0000256" key="2">
    <source>
        <dbReference type="ARBA" id="ARBA00006962"/>
    </source>
</evidence>
<evidence type="ECO:0000259" key="5">
    <source>
        <dbReference type="Pfam" id="PF04101"/>
    </source>
</evidence>
<dbReference type="Gene3D" id="3.40.50.2000">
    <property type="entry name" value="Glycogen Phosphorylase B"/>
    <property type="match status" value="1"/>
</dbReference>
<dbReference type="InterPro" id="IPR009695">
    <property type="entry name" value="Diacylglyc_glucosyltr_N"/>
</dbReference>
<dbReference type="Proteomes" id="UP000004754">
    <property type="component" value="Unassembled WGS sequence"/>
</dbReference>
<keyword evidence="8" id="KW-1185">Reference proteome</keyword>
<evidence type="ECO:0000259" key="6">
    <source>
        <dbReference type="Pfam" id="PF06925"/>
    </source>
</evidence>
<protein>
    <submittedName>
        <fullName evidence="7">Monogalactosyldiacylglycerol synthase, C-terminal domain protein</fullName>
    </submittedName>
</protein>
<dbReference type="SUPFAM" id="SSF53756">
    <property type="entry name" value="UDP-Glycosyltransferase/glycogen phosphorylase"/>
    <property type="match status" value="1"/>
</dbReference>